<sequence length="66" mass="6969">MSMREEIASVVAEDADDIGKDNAASAANRTVTKLAIQSTTASLCCVNKITDKSSKEMLQGGYVVKC</sequence>
<protein>
    <submittedName>
        <fullName evidence="1">Uncharacterized protein</fullName>
    </submittedName>
</protein>
<proteinExistence type="predicted"/>
<accession>A0AAU9UA21</accession>
<gene>
    <name evidence="1" type="ORF">EEDITHA_LOCUS10202</name>
</gene>
<reference evidence="1" key="1">
    <citation type="submission" date="2022-03" db="EMBL/GenBank/DDBJ databases">
        <authorList>
            <person name="Tunstrom K."/>
        </authorList>
    </citation>
    <scope>NUCLEOTIDE SEQUENCE</scope>
</reference>
<keyword evidence="2" id="KW-1185">Reference proteome</keyword>
<name>A0AAU9UA21_EUPED</name>
<dbReference type="EMBL" id="CAKOGL010000014">
    <property type="protein sequence ID" value="CAH2094657.1"/>
    <property type="molecule type" value="Genomic_DNA"/>
</dbReference>
<dbReference type="AlphaFoldDB" id="A0AAU9UA21"/>
<evidence type="ECO:0000313" key="1">
    <source>
        <dbReference type="EMBL" id="CAH2094657.1"/>
    </source>
</evidence>
<comment type="caution">
    <text evidence="1">The sequence shown here is derived from an EMBL/GenBank/DDBJ whole genome shotgun (WGS) entry which is preliminary data.</text>
</comment>
<organism evidence="1 2">
    <name type="scientific">Euphydryas editha</name>
    <name type="common">Edith's checkerspot</name>
    <dbReference type="NCBI Taxonomy" id="104508"/>
    <lineage>
        <taxon>Eukaryota</taxon>
        <taxon>Metazoa</taxon>
        <taxon>Ecdysozoa</taxon>
        <taxon>Arthropoda</taxon>
        <taxon>Hexapoda</taxon>
        <taxon>Insecta</taxon>
        <taxon>Pterygota</taxon>
        <taxon>Neoptera</taxon>
        <taxon>Endopterygota</taxon>
        <taxon>Lepidoptera</taxon>
        <taxon>Glossata</taxon>
        <taxon>Ditrysia</taxon>
        <taxon>Papilionoidea</taxon>
        <taxon>Nymphalidae</taxon>
        <taxon>Nymphalinae</taxon>
        <taxon>Euphydryas</taxon>
    </lineage>
</organism>
<dbReference type="Proteomes" id="UP001153954">
    <property type="component" value="Unassembled WGS sequence"/>
</dbReference>
<evidence type="ECO:0000313" key="2">
    <source>
        <dbReference type="Proteomes" id="UP001153954"/>
    </source>
</evidence>